<keyword evidence="1" id="KW-0812">Transmembrane</keyword>
<evidence type="ECO:0000256" key="1">
    <source>
        <dbReference type="SAM" id="Phobius"/>
    </source>
</evidence>
<organism evidence="2 3">
    <name type="scientific">Tepidibacter hydrothermalis</name>
    <dbReference type="NCBI Taxonomy" id="3036126"/>
    <lineage>
        <taxon>Bacteria</taxon>
        <taxon>Bacillati</taxon>
        <taxon>Bacillota</taxon>
        <taxon>Clostridia</taxon>
        <taxon>Peptostreptococcales</taxon>
        <taxon>Peptostreptococcaceae</taxon>
        <taxon>Tepidibacter</taxon>
    </lineage>
</organism>
<feature type="transmembrane region" description="Helical" evidence="1">
    <location>
        <begin position="134"/>
        <end position="156"/>
    </location>
</feature>
<evidence type="ECO:0008006" key="4">
    <source>
        <dbReference type="Google" id="ProtNLM"/>
    </source>
</evidence>
<evidence type="ECO:0000313" key="2">
    <source>
        <dbReference type="EMBL" id="WFD09015.1"/>
    </source>
</evidence>
<keyword evidence="3" id="KW-1185">Reference proteome</keyword>
<keyword evidence="1" id="KW-0472">Membrane</keyword>
<dbReference type="EMBL" id="CP120733">
    <property type="protein sequence ID" value="WFD09015.1"/>
    <property type="molecule type" value="Genomic_DNA"/>
</dbReference>
<sequence length="205" mass="23668">MKKIFKFSSSNLNYKIIMIIFIFLFSLGVTSGAYLNKVYSISNTSMNEFISRTTSDYNQNFNLINEGLLNLKNDFVYLISIYLASLFVITSPLVLVIVFLKGLSIGYTVNTLILVLKSSSIKMIFLILMKNIIIIPFTFFVIFFSFNYFFEAIHALRVSNRFRNYNHIKKLMLKYSINLIGLFAIIVTIQGVVNLVSIFIMQKIF</sequence>
<dbReference type="Proteomes" id="UP001222800">
    <property type="component" value="Chromosome"/>
</dbReference>
<name>A0ABY8EDW3_9FIRM</name>
<accession>A0ABY8EDW3</accession>
<feature type="transmembrane region" description="Helical" evidence="1">
    <location>
        <begin position="177"/>
        <end position="201"/>
    </location>
</feature>
<feature type="transmembrane region" description="Helical" evidence="1">
    <location>
        <begin position="12"/>
        <end position="35"/>
    </location>
</feature>
<feature type="transmembrane region" description="Helical" evidence="1">
    <location>
        <begin position="107"/>
        <end position="128"/>
    </location>
</feature>
<feature type="transmembrane region" description="Helical" evidence="1">
    <location>
        <begin position="75"/>
        <end position="100"/>
    </location>
</feature>
<protein>
    <recommendedName>
        <fullName evidence="4">Stage II sporulation protein M</fullName>
    </recommendedName>
</protein>
<proteinExistence type="predicted"/>
<gene>
    <name evidence="2" type="ORF">P4S50_11520</name>
</gene>
<evidence type="ECO:0000313" key="3">
    <source>
        <dbReference type="Proteomes" id="UP001222800"/>
    </source>
</evidence>
<keyword evidence="1" id="KW-1133">Transmembrane helix</keyword>
<reference evidence="2 3" key="1">
    <citation type="submission" date="2023-03" db="EMBL/GenBank/DDBJ databases">
        <title>Complete genome sequence of Tepidibacter sp. SWIR-1, isolated from a deep-sea hydrothermal vent.</title>
        <authorList>
            <person name="Li X."/>
        </authorList>
    </citation>
    <scope>NUCLEOTIDE SEQUENCE [LARGE SCALE GENOMIC DNA]</scope>
    <source>
        <strain evidence="2 3">SWIR-1</strain>
    </source>
</reference>
<dbReference type="RefSeq" id="WP_277730935.1">
    <property type="nucleotide sequence ID" value="NZ_CP120733.1"/>
</dbReference>